<feature type="signal peptide" evidence="1">
    <location>
        <begin position="1"/>
        <end position="21"/>
    </location>
</feature>
<accession>A0A7W6BYN7</accession>
<proteinExistence type="predicted"/>
<evidence type="ECO:0000313" key="3">
    <source>
        <dbReference type="Proteomes" id="UP000561459"/>
    </source>
</evidence>
<gene>
    <name evidence="2" type="ORF">GGR39_000143</name>
</gene>
<comment type="caution">
    <text evidence="2">The sequence shown here is derived from an EMBL/GenBank/DDBJ whole genome shotgun (WGS) entry which is preliminary data.</text>
</comment>
<organism evidence="2 3">
    <name type="scientific">Novosphingobium fluoreni</name>
    <dbReference type="NCBI Taxonomy" id="1391222"/>
    <lineage>
        <taxon>Bacteria</taxon>
        <taxon>Pseudomonadati</taxon>
        <taxon>Pseudomonadota</taxon>
        <taxon>Alphaproteobacteria</taxon>
        <taxon>Sphingomonadales</taxon>
        <taxon>Sphingomonadaceae</taxon>
        <taxon>Novosphingobium</taxon>
    </lineage>
</organism>
<reference evidence="2 3" key="1">
    <citation type="submission" date="2020-08" db="EMBL/GenBank/DDBJ databases">
        <title>Genomic Encyclopedia of Type Strains, Phase IV (KMG-IV): sequencing the most valuable type-strain genomes for metagenomic binning, comparative biology and taxonomic classification.</title>
        <authorList>
            <person name="Goeker M."/>
        </authorList>
    </citation>
    <scope>NUCLEOTIDE SEQUENCE [LARGE SCALE GENOMIC DNA]</scope>
    <source>
        <strain evidence="2 3">DSM 27568</strain>
    </source>
</reference>
<name>A0A7W6BYN7_9SPHN</name>
<evidence type="ECO:0008006" key="4">
    <source>
        <dbReference type="Google" id="ProtNLM"/>
    </source>
</evidence>
<dbReference type="Proteomes" id="UP000561459">
    <property type="component" value="Unassembled WGS sequence"/>
</dbReference>
<dbReference type="AlphaFoldDB" id="A0A7W6BYN7"/>
<dbReference type="EMBL" id="JACIDY010000001">
    <property type="protein sequence ID" value="MBB3938514.1"/>
    <property type="molecule type" value="Genomic_DNA"/>
</dbReference>
<feature type="chain" id="PRO_5030617300" description="PRC-barrel domain-containing protein" evidence="1">
    <location>
        <begin position="22"/>
        <end position="127"/>
    </location>
</feature>
<dbReference type="RefSeq" id="WP_058736193.1">
    <property type="nucleotide sequence ID" value="NZ_JACIDY010000001.1"/>
</dbReference>
<evidence type="ECO:0000313" key="2">
    <source>
        <dbReference type="EMBL" id="MBB3938514.1"/>
    </source>
</evidence>
<protein>
    <recommendedName>
        <fullName evidence="4">PRC-barrel domain-containing protein</fullName>
    </recommendedName>
</protein>
<keyword evidence="1" id="KW-0732">Signal</keyword>
<sequence>MIKIMLFAAGAALAAASPTIAQDGTTVDPADNAALNDPNVMTVRNVTRTEMAHGLQIFDAGGKPVGMVERMSGNDVIISSGTREYTVPITDFYAYNQHGQDYFATRTPKATLEAQSSTSGTKPIAMR</sequence>
<keyword evidence="3" id="KW-1185">Reference proteome</keyword>
<evidence type="ECO:0000256" key="1">
    <source>
        <dbReference type="SAM" id="SignalP"/>
    </source>
</evidence>